<evidence type="ECO:0000256" key="4">
    <source>
        <dbReference type="ARBA" id="ARBA00022723"/>
    </source>
</evidence>
<dbReference type="Proteomes" id="UP000068905">
    <property type="component" value="Chromosome"/>
</dbReference>
<evidence type="ECO:0000256" key="11">
    <source>
        <dbReference type="PIRSR" id="PIRSR000216-1"/>
    </source>
</evidence>
<evidence type="ECO:0000256" key="9">
    <source>
        <dbReference type="ARBA" id="ARBA00034078"/>
    </source>
</evidence>
<keyword evidence="4 11" id="KW-0479">Metal-binding</keyword>
<dbReference type="Pfam" id="PF01257">
    <property type="entry name" value="2Fe-2S_thioredx"/>
    <property type="match status" value="1"/>
</dbReference>
<accession>A0A0M4LEM5</accession>
<dbReference type="SUPFAM" id="SSF52833">
    <property type="entry name" value="Thioredoxin-like"/>
    <property type="match status" value="1"/>
</dbReference>
<dbReference type="PATRIC" id="fig|1125411.7.peg.362"/>
<keyword evidence="6 11" id="KW-0411">Iron-sulfur</keyword>
<dbReference type="KEGG" id="tsn:W908_01830"/>
<dbReference type="FunFam" id="1.10.10.1590:FF:000001">
    <property type="entry name" value="NADH-quinone oxidoreductase subunit E"/>
    <property type="match status" value="1"/>
</dbReference>
<evidence type="ECO:0000256" key="1">
    <source>
        <dbReference type="ARBA" id="ARBA00010643"/>
    </source>
</evidence>
<evidence type="ECO:0000256" key="6">
    <source>
        <dbReference type="ARBA" id="ARBA00023014"/>
    </source>
</evidence>
<proteinExistence type="inferred from homology"/>
<evidence type="ECO:0000313" key="12">
    <source>
        <dbReference type="EMBL" id="ALE01456.1"/>
    </source>
</evidence>
<name>A0A0M4LEM5_9GAMM</name>
<evidence type="ECO:0000256" key="7">
    <source>
        <dbReference type="ARBA" id="ARBA00031580"/>
    </source>
</evidence>
<dbReference type="InterPro" id="IPR042128">
    <property type="entry name" value="NuoE_dom"/>
</dbReference>
<comment type="cofactor">
    <cofactor evidence="9">
        <name>[2Fe-2S] cluster</name>
        <dbReference type="ChEBI" id="CHEBI:190135"/>
    </cofactor>
</comment>
<comment type="similarity">
    <text evidence="1">Belongs to the complex I 24 kDa subunit family.</text>
</comment>
<dbReference type="Gene3D" id="1.10.10.1590">
    <property type="entry name" value="NADH-quinone oxidoreductase subunit E"/>
    <property type="match status" value="1"/>
</dbReference>
<evidence type="ECO:0000256" key="3">
    <source>
        <dbReference type="ARBA" id="ARBA00022714"/>
    </source>
</evidence>
<keyword evidence="13" id="KW-1185">Reference proteome</keyword>
<dbReference type="PROSITE" id="PS01099">
    <property type="entry name" value="COMPLEX1_24K"/>
    <property type="match status" value="1"/>
</dbReference>
<dbReference type="PANTHER" id="PTHR10371">
    <property type="entry name" value="NADH DEHYDROGENASE UBIQUINONE FLAVOPROTEIN 2, MITOCHONDRIAL"/>
    <property type="match status" value="1"/>
</dbReference>
<evidence type="ECO:0000256" key="2">
    <source>
        <dbReference type="ARBA" id="ARBA00019898"/>
    </source>
</evidence>
<dbReference type="OrthoDB" id="9807941at2"/>
<feature type="binding site" evidence="11">
    <location>
        <position position="124"/>
    </location>
    <ligand>
        <name>[2Fe-2S] cluster</name>
        <dbReference type="ChEBI" id="CHEBI:190135"/>
    </ligand>
</feature>
<dbReference type="PIRSF" id="PIRSF000216">
    <property type="entry name" value="NADH_DH_24kDa"/>
    <property type="match status" value="1"/>
</dbReference>
<dbReference type="Gene3D" id="3.40.30.10">
    <property type="entry name" value="Glutaredoxin"/>
    <property type="match status" value="1"/>
</dbReference>
<evidence type="ECO:0000256" key="8">
    <source>
        <dbReference type="ARBA" id="ARBA00032788"/>
    </source>
</evidence>
<dbReference type="InterPro" id="IPR002023">
    <property type="entry name" value="NuoE-like"/>
</dbReference>
<dbReference type="NCBIfam" id="TIGR01958">
    <property type="entry name" value="nuoE_fam"/>
    <property type="match status" value="1"/>
</dbReference>
<evidence type="ECO:0000313" key="13">
    <source>
        <dbReference type="Proteomes" id="UP000068905"/>
    </source>
</evidence>
<feature type="binding site" evidence="11">
    <location>
        <position position="83"/>
    </location>
    <ligand>
        <name>[2Fe-2S] cluster</name>
        <dbReference type="ChEBI" id="CHEBI:190135"/>
    </ligand>
</feature>
<keyword evidence="3 11" id="KW-0001">2Fe-2S</keyword>
<dbReference type="InterPro" id="IPR036249">
    <property type="entry name" value="Thioredoxin-like_sf"/>
</dbReference>
<dbReference type="AlphaFoldDB" id="A0A0M4LEM5"/>
<sequence length="157" mass="17363">MISEQAKKEIDLWVSKYPEGRGSSAVMQALTIVQKENGGSLNGDLMQAVADYLDMPAISVQEVATFYENYNHKPVGKHVIRFCHNISCMLNGSDELISYLEDKLEVKTGQVSKDGLVSVKKVECLGACVGGPMCQIGDQYHEHLTTNKLDKILEDLK</sequence>
<reference evidence="12 13" key="1">
    <citation type="journal article" date="2015" name="Genome Announc.">
        <title>Genome Sequence of 'Candidatus Thioglobus singularis' Strain PS1, a Mixotroph from the SUP05 Clade of Marine Gammaproteobacteria.</title>
        <authorList>
            <person name="Marshall K.T."/>
            <person name="Morris R.M."/>
        </authorList>
    </citation>
    <scope>NUCLEOTIDE SEQUENCE [LARGE SCALE GENOMIC DNA]</scope>
    <source>
        <strain evidence="12 13">PS1</strain>
    </source>
</reference>
<comment type="catalytic activity">
    <reaction evidence="10">
        <text>a quinone + NADH + 5 H(+)(in) = a quinol + NAD(+) + 4 H(+)(out)</text>
        <dbReference type="Rhea" id="RHEA:57888"/>
        <dbReference type="ChEBI" id="CHEBI:15378"/>
        <dbReference type="ChEBI" id="CHEBI:24646"/>
        <dbReference type="ChEBI" id="CHEBI:57540"/>
        <dbReference type="ChEBI" id="CHEBI:57945"/>
        <dbReference type="ChEBI" id="CHEBI:132124"/>
    </reaction>
</comment>
<organism evidence="12 13">
    <name type="scientific">Candidatus Pseudothioglobus singularis PS1</name>
    <dbReference type="NCBI Taxonomy" id="1125411"/>
    <lineage>
        <taxon>Bacteria</taxon>
        <taxon>Pseudomonadati</taxon>
        <taxon>Pseudomonadota</taxon>
        <taxon>Gammaproteobacteria</taxon>
        <taxon>Candidatus Pseudothioglobaceae</taxon>
        <taxon>Candidatus Pseudothioglobus</taxon>
    </lineage>
</organism>
<dbReference type="PANTHER" id="PTHR10371:SF3">
    <property type="entry name" value="NADH DEHYDROGENASE [UBIQUINONE] FLAVOPROTEIN 2, MITOCHONDRIAL"/>
    <property type="match status" value="1"/>
</dbReference>
<protein>
    <recommendedName>
        <fullName evidence="2">NADH-quinone oxidoreductase subunit E</fullName>
    </recommendedName>
    <alternativeName>
        <fullName evidence="7">NADH dehydrogenase I subunit E</fullName>
    </alternativeName>
    <alternativeName>
        <fullName evidence="8">NDH-1 subunit E</fullName>
    </alternativeName>
</protein>
<dbReference type="GO" id="GO:0046872">
    <property type="term" value="F:metal ion binding"/>
    <property type="evidence" value="ECO:0007669"/>
    <property type="project" value="UniProtKB-KW"/>
</dbReference>
<dbReference type="CDD" id="cd03064">
    <property type="entry name" value="TRX_Fd_NuoE"/>
    <property type="match status" value="1"/>
</dbReference>
<gene>
    <name evidence="12" type="ORF">W908_01830</name>
</gene>
<feature type="binding site" evidence="11">
    <location>
        <position position="88"/>
    </location>
    <ligand>
        <name>[2Fe-2S] cluster</name>
        <dbReference type="ChEBI" id="CHEBI:190135"/>
    </ligand>
</feature>
<evidence type="ECO:0000256" key="5">
    <source>
        <dbReference type="ARBA" id="ARBA00023004"/>
    </source>
</evidence>
<comment type="cofactor">
    <cofactor evidence="11">
        <name>[2Fe-2S] cluster</name>
        <dbReference type="ChEBI" id="CHEBI:190135"/>
    </cofactor>
    <text evidence="11">Binds 1 [2Fe-2S] cluster.</text>
</comment>
<feature type="binding site" evidence="11">
    <location>
        <position position="128"/>
    </location>
    <ligand>
        <name>[2Fe-2S] cluster</name>
        <dbReference type="ChEBI" id="CHEBI:190135"/>
    </ligand>
</feature>
<evidence type="ECO:0000256" key="10">
    <source>
        <dbReference type="ARBA" id="ARBA00047712"/>
    </source>
</evidence>
<dbReference type="STRING" id="1125411.W908_01830"/>
<dbReference type="GO" id="GO:0051537">
    <property type="term" value="F:2 iron, 2 sulfur cluster binding"/>
    <property type="evidence" value="ECO:0007669"/>
    <property type="project" value="UniProtKB-KW"/>
</dbReference>
<dbReference type="RefSeq" id="WP_020023969.1">
    <property type="nucleotide sequence ID" value="NZ_CP006911.1"/>
</dbReference>
<dbReference type="GO" id="GO:0003954">
    <property type="term" value="F:NADH dehydrogenase activity"/>
    <property type="evidence" value="ECO:0007669"/>
    <property type="project" value="TreeGrafter"/>
</dbReference>
<keyword evidence="5 11" id="KW-0408">Iron</keyword>
<dbReference type="InterPro" id="IPR041921">
    <property type="entry name" value="NuoE_N"/>
</dbReference>
<dbReference type="EMBL" id="CP006911">
    <property type="protein sequence ID" value="ALE01456.1"/>
    <property type="molecule type" value="Genomic_DNA"/>
</dbReference>